<evidence type="ECO:0008006" key="7">
    <source>
        <dbReference type="Google" id="ProtNLM"/>
    </source>
</evidence>
<evidence type="ECO:0000313" key="6">
    <source>
        <dbReference type="Proteomes" id="UP000638263"/>
    </source>
</evidence>
<dbReference type="EMBL" id="BMMH01000040">
    <property type="protein sequence ID" value="GGL45516.1"/>
    <property type="molecule type" value="Genomic_DNA"/>
</dbReference>
<dbReference type="Gene3D" id="3.10.180.10">
    <property type="entry name" value="2,3-Dihydroxybiphenyl 1,2-Dioxygenase, domain 1"/>
    <property type="match status" value="1"/>
</dbReference>
<dbReference type="PROSITE" id="PS51819">
    <property type="entry name" value="VOC"/>
    <property type="match status" value="1"/>
</dbReference>
<dbReference type="InterPro" id="IPR001310">
    <property type="entry name" value="Histidine_triad_HIT"/>
</dbReference>
<evidence type="ECO:0000256" key="2">
    <source>
        <dbReference type="PROSITE-ProRule" id="PRU00464"/>
    </source>
</evidence>
<dbReference type="GO" id="GO:0003824">
    <property type="term" value="F:catalytic activity"/>
    <property type="evidence" value="ECO:0007669"/>
    <property type="project" value="InterPro"/>
</dbReference>
<dbReference type="Pfam" id="PF01230">
    <property type="entry name" value="HIT"/>
    <property type="match status" value="1"/>
</dbReference>
<name>A0A917VYJ5_9NOCA</name>
<dbReference type="InterPro" id="IPR037523">
    <property type="entry name" value="VOC_core"/>
</dbReference>
<keyword evidence="6" id="KW-1185">Reference proteome</keyword>
<protein>
    <recommendedName>
        <fullName evidence="7">HIT domain-containing protein</fullName>
    </recommendedName>
</protein>
<dbReference type="InterPro" id="IPR029068">
    <property type="entry name" value="Glyas_Bleomycin-R_OHBP_Dase"/>
</dbReference>
<evidence type="ECO:0000256" key="1">
    <source>
        <dbReference type="PIRSR" id="PIRSR601310-1"/>
    </source>
</evidence>
<dbReference type="GO" id="GO:0009117">
    <property type="term" value="P:nucleotide metabolic process"/>
    <property type="evidence" value="ECO:0007669"/>
    <property type="project" value="TreeGrafter"/>
</dbReference>
<sequence>MRAFYHGVLGWPELTKPPLLAARGGCWFSVPGVGGPTAELHIGVEEPFRPARKAHPAFVVHVDTTAATLIAAGHTVRWADPAEIPGRRRFHTDDPAGNRLEFLDSEHSAGAGRVPFDIGDYERRVRESPCFVCAIVAGTHDSEMEQIIDEDDENIAFLGRYPTLLGHTLVAPKQHREHVVRELDLPQFQRLTGMVHRVARAVEAVLPTERMYVSSLGSQQGNSHLHWHIAPLPPGVPYREQQFHALMAENGVIPWTLGDAVDLAGRLRRALDPPAAE</sequence>
<dbReference type="AlphaFoldDB" id="A0A917VYJ5"/>
<gene>
    <name evidence="5" type="ORF">GCM10011588_70340</name>
</gene>
<feature type="active site" description="Tele-AMP-histidine intermediate" evidence="1">
    <location>
        <position position="228"/>
    </location>
</feature>
<dbReference type="InterPro" id="IPR036265">
    <property type="entry name" value="HIT-like_sf"/>
</dbReference>
<dbReference type="PANTHER" id="PTHR46648">
    <property type="entry name" value="HIT FAMILY PROTEIN 1"/>
    <property type="match status" value="1"/>
</dbReference>
<dbReference type="Proteomes" id="UP000638263">
    <property type="component" value="Unassembled WGS sequence"/>
</dbReference>
<dbReference type="SUPFAM" id="SSF54197">
    <property type="entry name" value="HIT-like"/>
    <property type="match status" value="1"/>
</dbReference>
<dbReference type="PANTHER" id="PTHR46648:SF1">
    <property type="entry name" value="ADENOSINE 5'-MONOPHOSPHORAMIDASE HNT1"/>
    <property type="match status" value="1"/>
</dbReference>
<reference evidence="5" key="1">
    <citation type="journal article" date="2014" name="Int. J. Syst. Evol. Microbiol.">
        <title>Complete genome sequence of Corynebacterium casei LMG S-19264T (=DSM 44701T), isolated from a smear-ripened cheese.</title>
        <authorList>
            <consortium name="US DOE Joint Genome Institute (JGI-PGF)"/>
            <person name="Walter F."/>
            <person name="Albersmeier A."/>
            <person name="Kalinowski J."/>
            <person name="Ruckert C."/>
        </authorList>
    </citation>
    <scope>NUCLEOTIDE SEQUENCE</scope>
    <source>
        <strain evidence="5">CGMCC 4.3508</strain>
    </source>
</reference>
<dbReference type="SUPFAM" id="SSF54593">
    <property type="entry name" value="Glyoxalase/Bleomycin resistance protein/Dihydroxybiphenyl dioxygenase"/>
    <property type="match status" value="1"/>
</dbReference>
<evidence type="ECO:0000259" key="4">
    <source>
        <dbReference type="PROSITE" id="PS51819"/>
    </source>
</evidence>
<dbReference type="RefSeq" id="WP_229719214.1">
    <property type="nucleotide sequence ID" value="NZ_BMMH01000040.1"/>
</dbReference>
<feature type="short sequence motif" description="Histidine triad motif" evidence="2">
    <location>
        <begin position="224"/>
        <end position="228"/>
    </location>
</feature>
<reference evidence="5" key="2">
    <citation type="submission" date="2020-09" db="EMBL/GenBank/DDBJ databases">
        <authorList>
            <person name="Sun Q."/>
            <person name="Zhou Y."/>
        </authorList>
    </citation>
    <scope>NUCLEOTIDE SEQUENCE</scope>
    <source>
        <strain evidence="5">CGMCC 4.3508</strain>
    </source>
</reference>
<accession>A0A917VYJ5</accession>
<evidence type="ECO:0000259" key="3">
    <source>
        <dbReference type="PROSITE" id="PS51084"/>
    </source>
</evidence>
<feature type="domain" description="VOC" evidence="4">
    <location>
        <begin position="1"/>
        <end position="105"/>
    </location>
</feature>
<comment type="caution">
    <text evidence="5">The sequence shown here is derived from an EMBL/GenBank/DDBJ whole genome shotgun (WGS) entry which is preliminary data.</text>
</comment>
<dbReference type="PROSITE" id="PS51084">
    <property type="entry name" value="HIT_2"/>
    <property type="match status" value="1"/>
</dbReference>
<organism evidence="5 6">
    <name type="scientific">Nocardia jinanensis</name>
    <dbReference type="NCBI Taxonomy" id="382504"/>
    <lineage>
        <taxon>Bacteria</taxon>
        <taxon>Bacillati</taxon>
        <taxon>Actinomycetota</taxon>
        <taxon>Actinomycetes</taxon>
        <taxon>Mycobacteriales</taxon>
        <taxon>Nocardiaceae</taxon>
        <taxon>Nocardia</taxon>
    </lineage>
</organism>
<dbReference type="Gene3D" id="3.30.428.10">
    <property type="entry name" value="HIT-like"/>
    <property type="match status" value="1"/>
</dbReference>
<proteinExistence type="predicted"/>
<feature type="domain" description="HIT" evidence="3">
    <location>
        <begin position="131"/>
        <end position="239"/>
    </location>
</feature>
<dbReference type="InterPro" id="IPR011146">
    <property type="entry name" value="HIT-like"/>
</dbReference>
<evidence type="ECO:0000313" key="5">
    <source>
        <dbReference type="EMBL" id="GGL45516.1"/>
    </source>
</evidence>